<dbReference type="GeneID" id="72187400"/>
<protein>
    <submittedName>
        <fullName evidence="2">Uncharacterized protein</fullName>
    </submittedName>
</protein>
<dbReference type="RefSeq" id="WP_248652351.1">
    <property type="nucleotide sequence ID" value="NZ_CP096660.1"/>
</dbReference>
<name>A0A8U0HZE9_9EURY</name>
<accession>A0A8U0HZE9</accession>
<gene>
    <name evidence="2" type="ORF">M0R89_19335</name>
</gene>
<evidence type="ECO:0000313" key="3">
    <source>
        <dbReference type="Proteomes" id="UP000830729"/>
    </source>
</evidence>
<dbReference type="KEGG" id="halx:M0R89_19335"/>
<proteinExistence type="predicted"/>
<reference evidence="2 3" key="1">
    <citation type="submission" date="2022-04" db="EMBL/GenBank/DDBJ databases">
        <title>Diverse halophilic archaea isolated from saline environments.</title>
        <authorList>
            <person name="Cui H.-L."/>
        </authorList>
    </citation>
    <scope>NUCLEOTIDE SEQUENCE [LARGE SCALE GENOMIC DNA]</scope>
    <source>
        <strain evidence="2 3">XZYJT49</strain>
        <plasmid evidence="2 3">unnamed1</plasmid>
    </source>
</reference>
<keyword evidence="3" id="KW-1185">Reference proteome</keyword>
<keyword evidence="2" id="KW-0614">Plasmid</keyword>
<evidence type="ECO:0000256" key="1">
    <source>
        <dbReference type="SAM" id="MobiDB-lite"/>
    </source>
</evidence>
<evidence type="ECO:0000313" key="2">
    <source>
        <dbReference type="EMBL" id="UPV76318.1"/>
    </source>
</evidence>
<dbReference type="AlphaFoldDB" id="A0A8U0HZE9"/>
<sequence length="57" mass="6507">MSSGITDDDKERIASFCETPSHARSPDDLTPDQSDDRRDDDGDESLFRAVWHRIQGR</sequence>
<dbReference type="EMBL" id="CP096660">
    <property type="protein sequence ID" value="UPV76318.1"/>
    <property type="molecule type" value="Genomic_DNA"/>
</dbReference>
<geneLocation type="plasmid" evidence="2 3">
    <name>unnamed1</name>
</geneLocation>
<dbReference type="Proteomes" id="UP000830729">
    <property type="component" value="Plasmid unnamed1"/>
</dbReference>
<feature type="region of interest" description="Disordered" evidence="1">
    <location>
        <begin position="1"/>
        <end position="44"/>
    </location>
</feature>
<organism evidence="2 3">
    <name type="scientific">Halorussus limi</name>
    <dbReference type="NCBI Taxonomy" id="2938695"/>
    <lineage>
        <taxon>Archaea</taxon>
        <taxon>Methanobacteriati</taxon>
        <taxon>Methanobacteriota</taxon>
        <taxon>Stenosarchaea group</taxon>
        <taxon>Halobacteria</taxon>
        <taxon>Halobacteriales</taxon>
        <taxon>Haladaptataceae</taxon>
        <taxon>Halorussus</taxon>
    </lineage>
</organism>